<dbReference type="Gene3D" id="2.60.120.10">
    <property type="entry name" value="Jelly Rolls"/>
    <property type="match status" value="1"/>
</dbReference>
<dbReference type="PANTHER" id="PTHR34571:SF1">
    <property type="entry name" value="(S)-UREIDOGLYCINE AMINOHYDROLASE"/>
    <property type="match status" value="1"/>
</dbReference>
<evidence type="ECO:0000259" key="1">
    <source>
        <dbReference type="Pfam" id="PF07883"/>
    </source>
</evidence>
<comment type="caution">
    <text evidence="2">The sequence shown here is derived from an EMBL/GenBank/DDBJ whole genome shotgun (WGS) entry which is preliminary data.</text>
</comment>
<dbReference type="InterPro" id="IPR013096">
    <property type="entry name" value="Cupin_2"/>
</dbReference>
<dbReference type="InterPro" id="IPR044704">
    <property type="entry name" value="UGlyAH_cupin_N"/>
</dbReference>
<dbReference type="InterPro" id="IPR044697">
    <property type="entry name" value="UGlyAH_cupin_C"/>
</dbReference>
<dbReference type="CDD" id="cd02211">
    <property type="entry name" value="cupin_UGlyAH_N"/>
    <property type="match status" value="1"/>
</dbReference>
<accession>A0ABT1CLW3</accession>
<keyword evidence="2" id="KW-0378">Hydrolase</keyword>
<feature type="domain" description="Cupin type-2" evidence="1">
    <location>
        <begin position="170"/>
        <end position="236"/>
    </location>
</feature>
<dbReference type="InterPro" id="IPR011051">
    <property type="entry name" value="RmlC_Cupin_sf"/>
</dbReference>
<dbReference type="Proteomes" id="UP001320715">
    <property type="component" value="Unassembled WGS sequence"/>
</dbReference>
<dbReference type="SUPFAM" id="SSF51182">
    <property type="entry name" value="RmlC-like cupins"/>
    <property type="match status" value="1"/>
</dbReference>
<dbReference type="GO" id="GO:0071522">
    <property type="term" value="F:ureidoglycine aminohydrolase activity"/>
    <property type="evidence" value="ECO:0007669"/>
    <property type="project" value="UniProtKB-EC"/>
</dbReference>
<sequence length="248" mass="27013">MRRQFGETRSVVGRRHALISADSHEVTPMPGWPGARIVVVISPHMGARFVQFFAGMPEGAAAQAPGEGVERFVFVLEGAVTLTLGGEAHRLEAEDYALVPAGTAHEIEAVSAARLMVLEKMFVPLEGAAHPDLVIGSVGKQPSRPMSEDGLLSVRKLIPVDERFDCEINVMEFQPGGSLAYVETHFVEHGLVMLDGGGVYRLDDDWFPVAAGDVIWMGPYCPQWFGALGATPARYLIYKNWNRDPLDG</sequence>
<organism evidence="2 3">
    <name type="scientific">Hoeflea alexandrii</name>
    <dbReference type="NCBI Taxonomy" id="288436"/>
    <lineage>
        <taxon>Bacteria</taxon>
        <taxon>Pseudomonadati</taxon>
        <taxon>Pseudomonadota</taxon>
        <taxon>Alphaproteobacteria</taxon>
        <taxon>Hyphomicrobiales</taxon>
        <taxon>Rhizobiaceae</taxon>
        <taxon>Hoeflea</taxon>
    </lineage>
</organism>
<evidence type="ECO:0000313" key="3">
    <source>
        <dbReference type="Proteomes" id="UP001320715"/>
    </source>
</evidence>
<evidence type="ECO:0000313" key="2">
    <source>
        <dbReference type="EMBL" id="MCO6407174.1"/>
    </source>
</evidence>
<dbReference type="RefSeq" id="WP_252914593.1">
    <property type="nucleotide sequence ID" value="NZ_JAAAML010000001.1"/>
</dbReference>
<proteinExistence type="predicted"/>
<feature type="domain" description="Cupin type-2" evidence="1">
    <location>
        <begin position="56"/>
        <end position="117"/>
    </location>
</feature>
<dbReference type="InterPro" id="IPR017627">
    <property type="entry name" value="UGHY"/>
</dbReference>
<dbReference type="Pfam" id="PF07883">
    <property type="entry name" value="Cupin_2"/>
    <property type="match status" value="2"/>
</dbReference>
<dbReference type="EMBL" id="JAAAML010000001">
    <property type="protein sequence ID" value="MCO6407174.1"/>
    <property type="molecule type" value="Genomic_DNA"/>
</dbReference>
<dbReference type="CDD" id="cd02212">
    <property type="entry name" value="cupin_UGlyAH_C"/>
    <property type="match status" value="1"/>
</dbReference>
<reference evidence="2 3" key="1">
    <citation type="submission" date="2020-01" db="EMBL/GenBank/DDBJ databases">
        <title>Genomes of bacteria type strains.</title>
        <authorList>
            <person name="Chen J."/>
            <person name="Zhu S."/>
            <person name="Yang J."/>
        </authorList>
    </citation>
    <scope>NUCLEOTIDE SEQUENCE [LARGE SCALE GENOMIC DNA]</scope>
    <source>
        <strain evidence="2 3">DSM 16655</strain>
    </source>
</reference>
<protein>
    <submittedName>
        <fullName evidence="2">(S)-ureidoglycine aminohydrolase</fullName>
        <ecNumber evidence="2">3.5.3.26</ecNumber>
    </submittedName>
</protein>
<name>A0ABT1CLW3_9HYPH</name>
<dbReference type="NCBIfam" id="TIGR03214">
    <property type="entry name" value="ura-cupin"/>
    <property type="match status" value="1"/>
</dbReference>
<dbReference type="PANTHER" id="PTHR34571">
    <property type="entry name" value="(S)-UREIDOGLYCINE AMINOHYDROLASE"/>
    <property type="match status" value="1"/>
</dbReference>
<dbReference type="EC" id="3.5.3.26" evidence="2"/>
<keyword evidence="3" id="KW-1185">Reference proteome</keyword>
<gene>
    <name evidence="2" type="ORF">GTW23_03220</name>
</gene>
<dbReference type="InterPro" id="IPR014710">
    <property type="entry name" value="RmlC-like_jellyroll"/>
</dbReference>